<evidence type="ECO:0000313" key="1">
    <source>
        <dbReference type="EMBL" id="PRD12609.1"/>
    </source>
</evidence>
<name>A0A2S9I492_9GAMM</name>
<reference evidence="1 2" key="1">
    <citation type="submission" date="2017-10" db="EMBL/GenBank/DDBJ databases">
        <title>Draft genome of two endophytic bacteria isolated from 'guarana' Paullinia cupana (Mart.) Ducke.</title>
        <authorList>
            <person name="Siqueira K.A."/>
            <person name="Liotti R.G."/>
            <person name="Mendes T.A."/>
            <person name="Soares M.A."/>
        </authorList>
    </citation>
    <scope>NUCLEOTIDE SEQUENCE [LARGE SCALE GENOMIC DNA]</scope>
    <source>
        <strain evidence="1 2">342</strain>
    </source>
</reference>
<keyword evidence="2" id="KW-1185">Reference proteome</keyword>
<dbReference type="InterPro" id="IPR024684">
    <property type="entry name" value="Tscrpt_act_PerC/SfV_Orf40"/>
</dbReference>
<dbReference type="EMBL" id="PDET01000029">
    <property type="protein sequence ID" value="PRD12609.1"/>
    <property type="molecule type" value="Genomic_DNA"/>
</dbReference>
<accession>A0A2S9I492</accession>
<gene>
    <name evidence="1" type="ORF">CQW29_25575</name>
</gene>
<comment type="caution">
    <text evidence="1">The sequence shown here is derived from an EMBL/GenBank/DDBJ whole genome shotgun (WGS) entry which is preliminary data.</text>
</comment>
<sequence>MNIRDKAVEFVRSHPDSSAKQIADGAGIPRRVIQTLLAELLVCEVLQRHTVNNNPYSYRLVQEDEFTESNQKYRALREKALSREKAGMWRRAAHFWLLAMDAAKDEDTRGRAAARREHCISCGGTLRTHPEGSSVSSVSVPHLDLWRDF</sequence>
<dbReference type="Proteomes" id="UP000239181">
    <property type="component" value="Unassembled WGS sequence"/>
</dbReference>
<evidence type="ECO:0000313" key="2">
    <source>
        <dbReference type="Proteomes" id="UP000239181"/>
    </source>
</evidence>
<organism evidence="1 2">
    <name type="scientific">Pantoea coffeiphila</name>
    <dbReference type="NCBI Taxonomy" id="1465635"/>
    <lineage>
        <taxon>Bacteria</taxon>
        <taxon>Pseudomonadati</taxon>
        <taxon>Pseudomonadota</taxon>
        <taxon>Gammaproteobacteria</taxon>
        <taxon>Enterobacterales</taxon>
        <taxon>Erwiniaceae</taxon>
        <taxon>Pantoea</taxon>
    </lineage>
</organism>
<dbReference type="OrthoDB" id="6630580at2"/>
<protein>
    <recommendedName>
        <fullName evidence="3">PerC family transcriptional regulator</fullName>
    </recommendedName>
</protein>
<evidence type="ECO:0008006" key="3">
    <source>
        <dbReference type="Google" id="ProtNLM"/>
    </source>
</evidence>
<proteinExistence type="predicted"/>
<dbReference type="RefSeq" id="WP_105595574.1">
    <property type="nucleotide sequence ID" value="NZ_PDET01000029.1"/>
</dbReference>
<dbReference type="AlphaFoldDB" id="A0A2S9I492"/>
<dbReference type="Pfam" id="PF06069">
    <property type="entry name" value="PerC"/>
    <property type="match status" value="1"/>
</dbReference>